<name>A0AAW0DRL2_9AGAR</name>
<sequence>MPSSQTRVSAYFKRNEWKPLYYWERAKILRSLVHLNDHQHQFLKKWASYYIFYRDHPRDPQNIRFWRAMDNIANRFFIEVGPSDGSTWRRAKVQFYKRWLKRHLITRWDARIKNGRGLIKLVKMIRTAAPASSPNPSRESSPACVIPLDKLYVTF</sequence>
<reference evidence="1 2" key="1">
    <citation type="submission" date="2024-01" db="EMBL/GenBank/DDBJ databases">
        <title>A draft genome for a cacao thread blight-causing isolate of Paramarasmius palmivorus.</title>
        <authorList>
            <person name="Baruah I.K."/>
            <person name="Bukari Y."/>
            <person name="Amoako-Attah I."/>
            <person name="Meinhardt L.W."/>
            <person name="Bailey B.A."/>
            <person name="Cohen S.P."/>
        </authorList>
    </citation>
    <scope>NUCLEOTIDE SEQUENCE [LARGE SCALE GENOMIC DNA]</scope>
    <source>
        <strain evidence="1 2">GH-12</strain>
    </source>
</reference>
<organism evidence="1 2">
    <name type="scientific">Paramarasmius palmivorus</name>
    <dbReference type="NCBI Taxonomy" id="297713"/>
    <lineage>
        <taxon>Eukaryota</taxon>
        <taxon>Fungi</taxon>
        <taxon>Dikarya</taxon>
        <taxon>Basidiomycota</taxon>
        <taxon>Agaricomycotina</taxon>
        <taxon>Agaricomycetes</taxon>
        <taxon>Agaricomycetidae</taxon>
        <taxon>Agaricales</taxon>
        <taxon>Marasmiineae</taxon>
        <taxon>Marasmiaceae</taxon>
        <taxon>Paramarasmius</taxon>
    </lineage>
</organism>
<dbReference type="Proteomes" id="UP001383192">
    <property type="component" value="Unassembled WGS sequence"/>
</dbReference>
<comment type="caution">
    <text evidence="1">The sequence shown here is derived from an EMBL/GenBank/DDBJ whole genome shotgun (WGS) entry which is preliminary data.</text>
</comment>
<dbReference type="AlphaFoldDB" id="A0AAW0DRL2"/>
<evidence type="ECO:0000313" key="1">
    <source>
        <dbReference type="EMBL" id="KAK7054536.1"/>
    </source>
</evidence>
<evidence type="ECO:0000313" key="2">
    <source>
        <dbReference type="Proteomes" id="UP001383192"/>
    </source>
</evidence>
<proteinExistence type="predicted"/>
<dbReference type="EMBL" id="JAYKXP010000009">
    <property type="protein sequence ID" value="KAK7054536.1"/>
    <property type="molecule type" value="Genomic_DNA"/>
</dbReference>
<protein>
    <submittedName>
        <fullName evidence="1">Uncharacterized protein</fullName>
    </submittedName>
</protein>
<gene>
    <name evidence="1" type="ORF">VNI00_003734</name>
</gene>
<keyword evidence="2" id="KW-1185">Reference proteome</keyword>
<accession>A0AAW0DRL2</accession>